<feature type="compositionally biased region" description="Polar residues" evidence="1">
    <location>
        <begin position="401"/>
        <end position="418"/>
    </location>
</feature>
<gene>
    <name evidence="2" type="ORF">PCANC_07662</name>
</gene>
<protein>
    <submittedName>
        <fullName evidence="2">Uncharacterized protein</fullName>
    </submittedName>
</protein>
<dbReference type="Proteomes" id="UP000235388">
    <property type="component" value="Unassembled WGS sequence"/>
</dbReference>
<feature type="compositionally biased region" description="Basic and acidic residues" evidence="1">
    <location>
        <begin position="72"/>
        <end position="91"/>
    </location>
</feature>
<organism evidence="2 3">
    <name type="scientific">Puccinia coronata f. sp. avenae</name>
    <dbReference type="NCBI Taxonomy" id="200324"/>
    <lineage>
        <taxon>Eukaryota</taxon>
        <taxon>Fungi</taxon>
        <taxon>Dikarya</taxon>
        <taxon>Basidiomycota</taxon>
        <taxon>Pucciniomycotina</taxon>
        <taxon>Pucciniomycetes</taxon>
        <taxon>Pucciniales</taxon>
        <taxon>Pucciniaceae</taxon>
        <taxon>Puccinia</taxon>
    </lineage>
</organism>
<accession>A0A2N5T2P0</accession>
<feature type="compositionally biased region" description="Polar residues" evidence="1">
    <location>
        <begin position="373"/>
        <end position="391"/>
    </location>
</feature>
<proteinExistence type="predicted"/>
<comment type="caution">
    <text evidence="2">The sequence shown here is derived from an EMBL/GenBank/DDBJ whole genome shotgun (WGS) entry which is preliminary data.</text>
</comment>
<dbReference type="EMBL" id="PGCJ01000808">
    <property type="protein sequence ID" value="PLW19760.1"/>
    <property type="molecule type" value="Genomic_DNA"/>
</dbReference>
<feature type="compositionally biased region" description="Basic and acidic residues" evidence="1">
    <location>
        <begin position="419"/>
        <end position="441"/>
    </location>
</feature>
<feature type="region of interest" description="Disordered" evidence="1">
    <location>
        <begin position="122"/>
        <end position="159"/>
    </location>
</feature>
<reference evidence="2 3" key="1">
    <citation type="submission" date="2017-11" db="EMBL/GenBank/DDBJ databases">
        <title>De novo assembly and phasing of dikaryotic genomes from two isolates of Puccinia coronata f. sp. avenae, the causal agent of oat crown rust.</title>
        <authorList>
            <person name="Miller M.E."/>
            <person name="Zhang Y."/>
            <person name="Omidvar V."/>
            <person name="Sperschneider J."/>
            <person name="Schwessinger B."/>
            <person name="Raley C."/>
            <person name="Palmer J.M."/>
            <person name="Garnica D."/>
            <person name="Upadhyaya N."/>
            <person name="Rathjen J."/>
            <person name="Taylor J.M."/>
            <person name="Park R.F."/>
            <person name="Dodds P.N."/>
            <person name="Hirsch C.D."/>
            <person name="Kianian S.F."/>
            <person name="Figueroa M."/>
        </authorList>
    </citation>
    <scope>NUCLEOTIDE SEQUENCE [LARGE SCALE GENOMIC DNA]</scope>
    <source>
        <strain evidence="2">12NC29</strain>
    </source>
</reference>
<sequence>MSKDLEAISGAMHKEGKTPGTQEGAPKGTTAPKARIIPEIGNIRKPHKPRLSAFALEQEKNRKRFGANGESSGKETSKEDRNDSEAGKEASNDSFMDKVIAAERKGDHEGAEMYFAMHKSLGEKEKWKRQPSPPPASDKEEEGTNPLGLRALTRKTTNRKPRIMSQLLGGSTSLLEPSPNTMIWGLPRTSTRTAASYGARIPLTIFNKKWKNAAIIHHAEKRSQLDNLRSDRNRYTGYPYPSKWTQTFSEWTINHRKFYLTMRDVYKFHKFAKWIYKHKRNADEIHAKDGFMVALRYDIQIRANAFAHWVTNPNSSQSVADISVMLPKLQQSCYVTACCFNKLEFGDINPYAEGEARKDWDPANGSKRAKKAATSTGGKTMSTSEGQSSSKGKGVAMANPTPKTSNYKGANYDPNYSNRYRERNSGNRLQKVEGSRSKQTR</sequence>
<name>A0A2N5T2P0_9BASI</name>
<evidence type="ECO:0000313" key="3">
    <source>
        <dbReference type="Proteomes" id="UP000235388"/>
    </source>
</evidence>
<evidence type="ECO:0000256" key="1">
    <source>
        <dbReference type="SAM" id="MobiDB-lite"/>
    </source>
</evidence>
<feature type="region of interest" description="Disordered" evidence="1">
    <location>
        <begin position="1"/>
        <end position="97"/>
    </location>
</feature>
<keyword evidence="3" id="KW-1185">Reference proteome</keyword>
<feature type="compositionally biased region" description="Basic and acidic residues" evidence="1">
    <location>
        <begin position="1"/>
        <end position="17"/>
    </location>
</feature>
<feature type="region of interest" description="Disordered" evidence="1">
    <location>
        <begin position="356"/>
        <end position="441"/>
    </location>
</feature>
<dbReference type="AlphaFoldDB" id="A0A2N5T2P0"/>
<evidence type="ECO:0000313" key="2">
    <source>
        <dbReference type="EMBL" id="PLW19760.1"/>
    </source>
</evidence>